<protein>
    <submittedName>
        <fullName evidence="2">Uncharacterized protein</fullName>
    </submittedName>
</protein>
<sequence>MEGQLKPKVTARIGYERPRPTSPFKQPAPSLSPPPVRLKAKVNSSATIRTGKPVQVASTPPSVRGSSAPTRAPSPFKPPHSRIANSSPVAGPAVKARLTARPNGNNSTSPLLESRQRAFTSGTPPQASFVRQRRGSVSSNLLISPARSEISVGSSPGRSPLSLHPDENIPSPTQSANVSVRVKAKVSRVVEPGVHSPPSLPSSPRLGNRPARVPSISNISLSPPMMASNSGHSPSSASSPSAPPLRFGSTRETKHRSFQPLPKGFQAFTPNDDTAIDYGGSARGLGAKVDPVAVPLPPQSPPGSVVSFSSRSSASRSSVSFETQDSGISRSTAPTLHSHVNGNGHIPQGSHSSQPRASIDGLGFHSAPVAREASSMSDPESDEFDGDGHHDASDGDDDDDDEERKIKAAAKSSRKIADLEITNRSLLAINTSLEATKHRQAKEIRDLRRKLRESRLILPPQAYRAVKSSLTYDDTAEEDDEDEEDEEEAENNKELLEGKADKAYQRVKVIIEGLLESGRRALESKPEDFVGDSKGGAKVLTAEEVRNWRGDDSMLDADPSPSSSRPLTPSRVAVPDSDDGLDSEDEVEAVLDEPVTRPPAPLPPITITPSA</sequence>
<organism evidence="2 3">
    <name type="scientific">Lentinus brumalis</name>
    <dbReference type="NCBI Taxonomy" id="2498619"/>
    <lineage>
        <taxon>Eukaryota</taxon>
        <taxon>Fungi</taxon>
        <taxon>Dikarya</taxon>
        <taxon>Basidiomycota</taxon>
        <taxon>Agaricomycotina</taxon>
        <taxon>Agaricomycetes</taxon>
        <taxon>Polyporales</taxon>
        <taxon>Polyporaceae</taxon>
        <taxon>Lentinus</taxon>
    </lineage>
</organism>
<feature type="compositionally biased region" description="Low complexity" evidence="1">
    <location>
        <begin position="559"/>
        <end position="571"/>
    </location>
</feature>
<dbReference type="PANTHER" id="PTHR38701:SF1">
    <property type="entry name" value="UP-REGULATED DURING SEPTATION PROTEIN 1 DOMAIN-CONTAINING PROTEIN"/>
    <property type="match status" value="1"/>
</dbReference>
<evidence type="ECO:0000313" key="2">
    <source>
        <dbReference type="EMBL" id="RDX51152.1"/>
    </source>
</evidence>
<feature type="compositionally biased region" description="Pro residues" evidence="1">
    <location>
        <begin position="596"/>
        <end position="611"/>
    </location>
</feature>
<evidence type="ECO:0000313" key="3">
    <source>
        <dbReference type="Proteomes" id="UP000256964"/>
    </source>
</evidence>
<accession>A0A371DF87</accession>
<feature type="compositionally biased region" description="Low complexity" evidence="1">
    <location>
        <begin position="227"/>
        <end position="240"/>
    </location>
</feature>
<feature type="compositionally biased region" description="Polar residues" evidence="1">
    <location>
        <begin position="321"/>
        <end position="341"/>
    </location>
</feature>
<feature type="compositionally biased region" description="Acidic residues" evidence="1">
    <location>
        <begin position="576"/>
        <end position="591"/>
    </location>
</feature>
<feature type="region of interest" description="Disordered" evidence="1">
    <location>
        <begin position="544"/>
        <end position="611"/>
    </location>
</feature>
<evidence type="ECO:0000256" key="1">
    <source>
        <dbReference type="SAM" id="MobiDB-lite"/>
    </source>
</evidence>
<dbReference type="EMBL" id="KZ857396">
    <property type="protein sequence ID" value="RDX51152.1"/>
    <property type="molecule type" value="Genomic_DNA"/>
</dbReference>
<dbReference type="STRING" id="139420.A0A371DF87"/>
<feature type="compositionally biased region" description="Low complexity" evidence="1">
    <location>
        <begin position="302"/>
        <end position="320"/>
    </location>
</feature>
<reference evidence="2 3" key="1">
    <citation type="journal article" date="2018" name="Biotechnol. Biofuels">
        <title>Integrative visual omics of the white-rot fungus Polyporus brumalis exposes the biotechnological potential of its oxidative enzymes for delignifying raw plant biomass.</title>
        <authorList>
            <person name="Miyauchi S."/>
            <person name="Rancon A."/>
            <person name="Drula E."/>
            <person name="Hage H."/>
            <person name="Chaduli D."/>
            <person name="Favel A."/>
            <person name="Grisel S."/>
            <person name="Henrissat B."/>
            <person name="Herpoel-Gimbert I."/>
            <person name="Ruiz-Duenas F.J."/>
            <person name="Chevret D."/>
            <person name="Hainaut M."/>
            <person name="Lin J."/>
            <person name="Wang M."/>
            <person name="Pangilinan J."/>
            <person name="Lipzen A."/>
            <person name="Lesage-Meessen L."/>
            <person name="Navarro D."/>
            <person name="Riley R."/>
            <person name="Grigoriev I.V."/>
            <person name="Zhou S."/>
            <person name="Raouche S."/>
            <person name="Rosso M.N."/>
        </authorList>
    </citation>
    <scope>NUCLEOTIDE SEQUENCE [LARGE SCALE GENOMIC DNA]</scope>
    <source>
        <strain evidence="2 3">BRFM 1820</strain>
    </source>
</reference>
<keyword evidence="3" id="KW-1185">Reference proteome</keyword>
<feature type="region of interest" description="Disordered" evidence="1">
    <location>
        <begin position="466"/>
        <end position="497"/>
    </location>
</feature>
<dbReference type="OrthoDB" id="2555519at2759"/>
<feature type="compositionally biased region" description="Acidic residues" evidence="1">
    <location>
        <begin position="474"/>
        <end position="489"/>
    </location>
</feature>
<feature type="region of interest" description="Disordered" evidence="1">
    <location>
        <begin position="1"/>
        <end position="414"/>
    </location>
</feature>
<proteinExistence type="predicted"/>
<feature type="compositionally biased region" description="Polar residues" evidence="1">
    <location>
        <begin position="102"/>
        <end position="126"/>
    </location>
</feature>
<dbReference type="AlphaFoldDB" id="A0A371DF87"/>
<dbReference type="Proteomes" id="UP000256964">
    <property type="component" value="Unassembled WGS sequence"/>
</dbReference>
<gene>
    <name evidence="2" type="ORF">OH76DRAFT_1379619</name>
</gene>
<name>A0A371DF87_9APHY</name>
<feature type="compositionally biased region" description="Polar residues" evidence="1">
    <location>
        <begin position="56"/>
        <end position="69"/>
    </location>
</feature>
<dbReference type="PANTHER" id="PTHR38701">
    <property type="entry name" value="CHROMOSOME 8, WHOLE GENOME SHOTGUN SEQUENCE"/>
    <property type="match status" value="1"/>
</dbReference>